<keyword evidence="10" id="KW-0482">Metalloprotease</keyword>
<sequence>MFERSGFHFFTFRGIDVAVSPWYLLLMAFYMFSPMLGSGSGNAANAFFGGLMTVLAITVSLIVHEFGHGFVAKFYRLRPSILLHGFGGLCSHDIASSDKDDALVVFAGPAAQLVFAGGVFLLNTFLLAGLNLGTATPLLSSFVYALIFFSVFWALLNLLLPIWPLDGGQLFHLFLRRLMPEDKARALALRVSIFLLIPLGIFAFMKAGIFLAILIVYILMYNFQLLNSGQDLAGRASGARAAQSPASAFQDELLGDAERALADEDFREAYRVCHQLRSTGAMPDKMLARVWEILAVSAVAMERFEEAESYLERAPNTAAVRRARELAQPHLG</sequence>
<evidence type="ECO:0000313" key="12">
    <source>
        <dbReference type="EMBL" id="AWV90861.1"/>
    </source>
</evidence>
<dbReference type="GO" id="GO:0006508">
    <property type="term" value="P:proteolysis"/>
    <property type="evidence" value="ECO:0007669"/>
    <property type="project" value="UniProtKB-KW"/>
</dbReference>
<keyword evidence="13" id="KW-1185">Reference proteome</keyword>
<dbReference type="InterPro" id="IPR008915">
    <property type="entry name" value="Peptidase_M50"/>
</dbReference>
<name>A0A2Z4FP94_9DELT</name>
<keyword evidence="4" id="KW-0645">Protease</keyword>
<keyword evidence="8" id="KW-0862">Zinc</keyword>
<evidence type="ECO:0000256" key="2">
    <source>
        <dbReference type="ARBA" id="ARBA00004141"/>
    </source>
</evidence>
<dbReference type="GO" id="GO:0016020">
    <property type="term" value="C:membrane"/>
    <property type="evidence" value="ECO:0007669"/>
    <property type="project" value="UniProtKB-SubCell"/>
</dbReference>
<comment type="similarity">
    <text evidence="3">Belongs to the peptidase M50B family.</text>
</comment>
<evidence type="ECO:0000256" key="1">
    <source>
        <dbReference type="ARBA" id="ARBA00001947"/>
    </source>
</evidence>
<keyword evidence="6" id="KW-0479">Metal-binding</keyword>
<evidence type="ECO:0000256" key="4">
    <source>
        <dbReference type="ARBA" id="ARBA00022670"/>
    </source>
</evidence>
<gene>
    <name evidence="12" type="ORF">DN745_16650</name>
</gene>
<keyword evidence="9" id="KW-1133">Transmembrane helix</keyword>
<keyword evidence="7" id="KW-0378">Hydrolase</keyword>
<accession>A0A2Z4FP94</accession>
<dbReference type="GO" id="GO:0008237">
    <property type="term" value="F:metallopeptidase activity"/>
    <property type="evidence" value="ECO:0007669"/>
    <property type="project" value="UniProtKB-KW"/>
</dbReference>
<comment type="cofactor">
    <cofactor evidence="1">
        <name>Zn(2+)</name>
        <dbReference type="ChEBI" id="CHEBI:29105"/>
    </cofactor>
</comment>
<dbReference type="AlphaFoldDB" id="A0A2Z4FP94"/>
<dbReference type="GO" id="GO:0046872">
    <property type="term" value="F:metal ion binding"/>
    <property type="evidence" value="ECO:0007669"/>
    <property type="project" value="UniProtKB-KW"/>
</dbReference>
<evidence type="ECO:0000256" key="5">
    <source>
        <dbReference type="ARBA" id="ARBA00022692"/>
    </source>
</evidence>
<dbReference type="Proteomes" id="UP000249799">
    <property type="component" value="Chromosome"/>
</dbReference>
<evidence type="ECO:0000313" key="13">
    <source>
        <dbReference type="Proteomes" id="UP000249799"/>
    </source>
</evidence>
<evidence type="ECO:0000256" key="6">
    <source>
        <dbReference type="ARBA" id="ARBA00022723"/>
    </source>
</evidence>
<dbReference type="EMBL" id="CP030032">
    <property type="protein sequence ID" value="AWV90861.1"/>
    <property type="molecule type" value="Genomic_DNA"/>
</dbReference>
<proteinExistence type="inferred from homology"/>
<evidence type="ECO:0000256" key="7">
    <source>
        <dbReference type="ARBA" id="ARBA00022801"/>
    </source>
</evidence>
<dbReference type="OrthoDB" id="166377at2"/>
<comment type="subcellular location">
    <subcellularLocation>
        <location evidence="2">Membrane</location>
        <topology evidence="2">Multi-pass membrane protein</topology>
    </subcellularLocation>
</comment>
<evidence type="ECO:0000256" key="11">
    <source>
        <dbReference type="ARBA" id="ARBA00023136"/>
    </source>
</evidence>
<evidence type="ECO:0000256" key="9">
    <source>
        <dbReference type="ARBA" id="ARBA00022989"/>
    </source>
</evidence>
<keyword evidence="5" id="KW-0812">Transmembrane</keyword>
<reference evidence="12 13" key="1">
    <citation type="submission" date="2018-06" db="EMBL/GenBank/DDBJ databases">
        <title>Lujinxingia sediminis gen. nov. sp. nov., a new facultative anaerobic member of the class Deltaproteobacteria, and proposal of Lujinxingaceae fam. nov.</title>
        <authorList>
            <person name="Guo L.-Y."/>
            <person name="Li C.-M."/>
            <person name="Wang S."/>
            <person name="Du Z.-J."/>
        </authorList>
    </citation>
    <scope>NUCLEOTIDE SEQUENCE [LARGE SCALE GENOMIC DNA]</scope>
    <source>
        <strain evidence="12 13">FA350</strain>
    </source>
</reference>
<dbReference type="PANTHER" id="PTHR39188:SF3">
    <property type="entry name" value="STAGE IV SPORULATION PROTEIN FB"/>
    <property type="match status" value="1"/>
</dbReference>
<protein>
    <submittedName>
        <fullName evidence="12">Uncharacterized protein</fullName>
    </submittedName>
</protein>
<dbReference type="Pfam" id="PF02163">
    <property type="entry name" value="Peptidase_M50"/>
    <property type="match status" value="1"/>
</dbReference>
<organism evidence="12 13">
    <name type="scientific">Bradymonas sediminis</name>
    <dbReference type="NCBI Taxonomy" id="1548548"/>
    <lineage>
        <taxon>Bacteria</taxon>
        <taxon>Deltaproteobacteria</taxon>
        <taxon>Bradymonadales</taxon>
        <taxon>Bradymonadaceae</taxon>
        <taxon>Bradymonas</taxon>
    </lineage>
</organism>
<keyword evidence="11" id="KW-0472">Membrane</keyword>
<dbReference type="PANTHER" id="PTHR39188">
    <property type="entry name" value="MEMBRANE-ASSOCIATED ZINC METALLOPROTEASE M50B"/>
    <property type="match status" value="1"/>
</dbReference>
<evidence type="ECO:0000256" key="3">
    <source>
        <dbReference type="ARBA" id="ARBA00007931"/>
    </source>
</evidence>
<evidence type="ECO:0000256" key="10">
    <source>
        <dbReference type="ARBA" id="ARBA00023049"/>
    </source>
</evidence>
<dbReference type="RefSeq" id="WP_111336580.1">
    <property type="nucleotide sequence ID" value="NZ_CP030032.1"/>
</dbReference>
<dbReference type="KEGG" id="bsed:DN745_16650"/>
<evidence type="ECO:0000256" key="8">
    <source>
        <dbReference type="ARBA" id="ARBA00022833"/>
    </source>
</evidence>